<keyword evidence="8" id="KW-0816">Tricarboxylic acid cycle</keyword>
<evidence type="ECO:0000313" key="17">
    <source>
        <dbReference type="EMBL" id="ACT58004.1"/>
    </source>
</evidence>
<evidence type="ECO:0000256" key="14">
    <source>
        <dbReference type="ARBA" id="ARBA00023004"/>
    </source>
</evidence>
<accession>C6XLU8</accession>
<evidence type="ECO:0000256" key="16">
    <source>
        <dbReference type="SAM" id="Phobius"/>
    </source>
</evidence>
<gene>
    <name evidence="17" type="ordered locus">Hbal_0302</name>
</gene>
<dbReference type="Gene3D" id="1.20.1300.10">
    <property type="entry name" value="Fumarate reductase/succinate dehydrogenase, transmembrane subunit"/>
    <property type="match status" value="1"/>
</dbReference>
<feature type="transmembrane region" description="Helical" evidence="16">
    <location>
        <begin position="105"/>
        <end position="127"/>
    </location>
</feature>
<keyword evidence="9" id="KW-0349">Heme</keyword>
<dbReference type="InterPro" id="IPR014312">
    <property type="entry name" value="Succ_DH_anchor"/>
</dbReference>
<keyword evidence="11" id="KW-0479">Metal-binding</keyword>
<reference evidence="18" key="1">
    <citation type="journal article" date="2011" name="J. Bacteriol.">
        <title>Genome sequences of eight morphologically diverse alphaproteobacteria.</title>
        <authorList>
            <consortium name="US DOE Joint Genome Institute"/>
            <person name="Brown P.J."/>
            <person name="Kysela D.T."/>
            <person name="Buechlein A."/>
            <person name="Hemmerich C."/>
            <person name="Brun Y.V."/>
        </authorList>
    </citation>
    <scope>NUCLEOTIDE SEQUENCE [LARGE SCALE GENOMIC DNA]</scope>
    <source>
        <strain evidence="18">ATCC 49814 / DSM 5838 / IFAM 1418</strain>
    </source>
</reference>
<evidence type="ECO:0000256" key="13">
    <source>
        <dbReference type="ARBA" id="ARBA00022989"/>
    </source>
</evidence>
<sequence length="132" mass="14287">MSNSMRTPLGKVRGLGSARDGAGHFIGQRVSAVALVFLVPWFLISLLGATRGDNTLERFANAEAWLSQPLNAILVLLAVCGTIYHMRLGLQVVIEDYISGHMPRIVLLMLNTFLSFALIAATVFSVFKVAVA</sequence>
<evidence type="ECO:0000256" key="11">
    <source>
        <dbReference type="ARBA" id="ARBA00022723"/>
    </source>
</evidence>
<evidence type="ECO:0000256" key="5">
    <source>
        <dbReference type="ARBA" id="ARBA00011558"/>
    </source>
</evidence>
<evidence type="ECO:0000256" key="9">
    <source>
        <dbReference type="ARBA" id="ARBA00022617"/>
    </source>
</evidence>
<dbReference type="GO" id="GO:0046872">
    <property type="term" value="F:metal ion binding"/>
    <property type="evidence" value="ECO:0007669"/>
    <property type="project" value="UniProtKB-KW"/>
</dbReference>
<dbReference type="SUPFAM" id="SSF81343">
    <property type="entry name" value="Fumarate reductase respiratory complex transmembrane subunits"/>
    <property type="match status" value="1"/>
</dbReference>
<dbReference type="InterPro" id="IPR000701">
    <property type="entry name" value="SuccDH_FuR_B_TM-su"/>
</dbReference>
<comment type="subunit">
    <text evidence="5">Part of an enzyme complex containing four subunits: a flavoprotein, an iron-sulfur protein, plus two membrane-anchoring proteins, SdhC and SdhD.</text>
</comment>
<name>C6XLU8_HIRBI</name>
<dbReference type="STRING" id="582402.Hbal_0302"/>
<evidence type="ECO:0000313" key="18">
    <source>
        <dbReference type="Proteomes" id="UP000002745"/>
    </source>
</evidence>
<dbReference type="GO" id="GO:0020037">
    <property type="term" value="F:heme binding"/>
    <property type="evidence" value="ECO:0007669"/>
    <property type="project" value="InterPro"/>
</dbReference>
<dbReference type="AlphaFoldDB" id="C6XLU8"/>
<dbReference type="HOGENOM" id="CLU_151315_0_0_5"/>
<dbReference type="RefSeq" id="WP_012778162.1">
    <property type="nucleotide sequence ID" value="NC_012982.1"/>
</dbReference>
<evidence type="ECO:0000256" key="8">
    <source>
        <dbReference type="ARBA" id="ARBA00022532"/>
    </source>
</evidence>
<evidence type="ECO:0000256" key="12">
    <source>
        <dbReference type="ARBA" id="ARBA00022982"/>
    </source>
</evidence>
<dbReference type="eggNOG" id="COG2142">
    <property type="taxonomic scope" value="Bacteria"/>
</dbReference>
<dbReference type="NCBIfam" id="TIGR02968">
    <property type="entry name" value="succ_dehyd_anc"/>
    <property type="match status" value="1"/>
</dbReference>
<dbReference type="CDD" id="cd03495">
    <property type="entry name" value="SQR_TypeC_SdhD_like"/>
    <property type="match status" value="1"/>
</dbReference>
<evidence type="ECO:0000256" key="1">
    <source>
        <dbReference type="ARBA" id="ARBA00001971"/>
    </source>
</evidence>
<keyword evidence="13 16" id="KW-1133">Transmembrane helix</keyword>
<evidence type="ECO:0000256" key="4">
    <source>
        <dbReference type="ARBA" id="ARBA00005163"/>
    </source>
</evidence>
<keyword evidence="7" id="KW-0813">Transport</keyword>
<organism evidence="17 18">
    <name type="scientific">Hirschia baltica (strain ATCC 49814 / DSM 5838 / IFAM 1418)</name>
    <dbReference type="NCBI Taxonomy" id="582402"/>
    <lineage>
        <taxon>Bacteria</taxon>
        <taxon>Pseudomonadati</taxon>
        <taxon>Pseudomonadota</taxon>
        <taxon>Alphaproteobacteria</taxon>
        <taxon>Hyphomonadales</taxon>
        <taxon>Hyphomonadaceae</taxon>
        <taxon>Hirschia</taxon>
    </lineage>
</organism>
<keyword evidence="18" id="KW-1185">Reference proteome</keyword>
<proteinExistence type="predicted"/>
<comment type="function">
    <text evidence="2">Membrane-anchoring subunit of succinate dehydrogenase (SDH).</text>
</comment>
<comment type="cofactor">
    <cofactor evidence="1">
        <name>heme</name>
        <dbReference type="ChEBI" id="CHEBI:30413"/>
    </cofactor>
</comment>
<keyword evidence="14" id="KW-0408">Iron</keyword>
<evidence type="ECO:0000256" key="3">
    <source>
        <dbReference type="ARBA" id="ARBA00004141"/>
    </source>
</evidence>
<dbReference type="GO" id="GO:0016020">
    <property type="term" value="C:membrane"/>
    <property type="evidence" value="ECO:0007669"/>
    <property type="project" value="UniProtKB-SubCell"/>
</dbReference>
<comment type="pathway">
    <text evidence="4">Carbohydrate metabolism; tricarboxylic acid cycle.</text>
</comment>
<keyword evidence="10 16" id="KW-0812">Transmembrane</keyword>
<keyword evidence="12" id="KW-0249">Electron transport</keyword>
<dbReference type="OrthoDB" id="9809280at2"/>
<dbReference type="EMBL" id="CP001678">
    <property type="protein sequence ID" value="ACT58004.1"/>
    <property type="molecule type" value="Genomic_DNA"/>
</dbReference>
<dbReference type="GO" id="GO:0006099">
    <property type="term" value="P:tricarboxylic acid cycle"/>
    <property type="evidence" value="ECO:0007669"/>
    <property type="project" value="UniProtKB-UniPathway"/>
</dbReference>
<dbReference type="KEGG" id="hba:Hbal_0302"/>
<dbReference type="InterPro" id="IPR034804">
    <property type="entry name" value="SQR/QFR_C/D"/>
</dbReference>
<dbReference type="Proteomes" id="UP000002745">
    <property type="component" value="Chromosome"/>
</dbReference>
<evidence type="ECO:0000256" key="7">
    <source>
        <dbReference type="ARBA" id="ARBA00022448"/>
    </source>
</evidence>
<comment type="subcellular location">
    <subcellularLocation>
        <location evidence="3">Membrane</location>
        <topology evidence="3">Multi-pass membrane protein</topology>
    </subcellularLocation>
</comment>
<feature type="transmembrane region" description="Helical" evidence="16">
    <location>
        <begin position="21"/>
        <end position="44"/>
    </location>
</feature>
<evidence type="ECO:0000256" key="2">
    <source>
        <dbReference type="ARBA" id="ARBA00004050"/>
    </source>
</evidence>
<feature type="transmembrane region" description="Helical" evidence="16">
    <location>
        <begin position="64"/>
        <end position="84"/>
    </location>
</feature>
<evidence type="ECO:0000256" key="6">
    <source>
        <dbReference type="ARBA" id="ARBA00019425"/>
    </source>
</evidence>
<protein>
    <recommendedName>
        <fullName evidence="6">Succinate dehydrogenase hydrophobic membrane anchor subunit</fullName>
    </recommendedName>
</protein>
<evidence type="ECO:0000256" key="15">
    <source>
        <dbReference type="ARBA" id="ARBA00023136"/>
    </source>
</evidence>
<dbReference type="UniPathway" id="UPA00223"/>
<evidence type="ECO:0000256" key="10">
    <source>
        <dbReference type="ARBA" id="ARBA00022692"/>
    </source>
</evidence>
<keyword evidence="15 16" id="KW-0472">Membrane</keyword>
<dbReference type="Pfam" id="PF01127">
    <property type="entry name" value="Sdh_cyt"/>
    <property type="match status" value="1"/>
</dbReference>